<dbReference type="PANTHER" id="PTHR11727">
    <property type="entry name" value="DIMETHYLADENOSINE TRANSFERASE"/>
    <property type="match status" value="1"/>
</dbReference>
<dbReference type="EC" id="2.1.1.-" evidence="14"/>
<dbReference type="EMBL" id="JAUCMX010000008">
    <property type="protein sequence ID" value="KAK3537970.1"/>
    <property type="molecule type" value="Genomic_DNA"/>
</dbReference>
<comment type="subcellular location">
    <subcellularLocation>
        <location evidence="1">Mitochondrion</location>
    </subcellularLocation>
</comment>
<evidence type="ECO:0000256" key="2">
    <source>
        <dbReference type="ARBA" id="ARBA00022552"/>
    </source>
</evidence>
<dbReference type="PANTHER" id="PTHR11727:SF17">
    <property type="entry name" value="DIMETHYLADENOSINE TRANSFERASE 1, MITOCHONDRIAL"/>
    <property type="match status" value="1"/>
</dbReference>
<evidence type="ECO:0000256" key="9">
    <source>
        <dbReference type="ARBA" id="ARBA00023125"/>
    </source>
</evidence>
<keyword evidence="11" id="KW-0804">Transcription</keyword>
<dbReference type="GO" id="GO:0000179">
    <property type="term" value="F:rRNA (adenine-N6,N6-)-dimethyltransferase activity"/>
    <property type="evidence" value="ECO:0007669"/>
    <property type="project" value="UniProtKB-UniRule"/>
</dbReference>
<dbReference type="FunFam" id="1.10.8.100:FF:000004">
    <property type="entry name" value="rRNA adenine N(6)-methyltransferase"/>
    <property type="match status" value="1"/>
</dbReference>
<dbReference type="Pfam" id="PF00622">
    <property type="entry name" value="SPRY"/>
    <property type="match status" value="1"/>
</dbReference>
<comment type="similarity">
    <text evidence="12">Belongs to the class I-like SAM-binding methyltransferase superfamily. rRNA adenine N(6)-methyltransferase family. KsgA subfamily.</text>
</comment>
<dbReference type="GO" id="GO:0003723">
    <property type="term" value="F:RNA binding"/>
    <property type="evidence" value="ECO:0007669"/>
    <property type="project" value="UniProtKB-UniRule"/>
</dbReference>
<dbReference type="SUPFAM" id="SSF53335">
    <property type="entry name" value="S-adenosyl-L-methionine-dependent methyltransferases"/>
    <property type="match status" value="2"/>
</dbReference>
<dbReference type="CDD" id="cd02440">
    <property type="entry name" value="AdoMet_MTases"/>
    <property type="match status" value="1"/>
</dbReference>
<reference evidence="18" key="1">
    <citation type="submission" date="2023-06" db="EMBL/GenBank/DDBJ databases">
        <title>Male Hemibagrus guttatus genome.</title>
        <authorList>
            <person name="Bian C."/>
        </authorList>
    </citation>
    <scope>NUCLEOTIDE SEQUENCE</scope>
    <source>
        <strain evidence="18">Male_cb2023</strain>
        <tissue evidence="18">Muscle</tissue>
    </source>
</reference>
<evidence type="ECO:0000256" key="5">
    <source>
        <dbReference type="ARBA" id="ARBA00022691"/>
    </source>
</evidence>
<keyword evidence="4 13" id="KW-0808">Transferase</keyword>
<dbReference type="AlphaFoldDB" id="A0AAE0V3K4"/>
<evidence type="ECO:0000256" key="10">
    <source>
        <dbReference type="ARBA" id="ARBA00023128"/>
    </source>
</evidence>
<keyword evidence="2 14" id="KW-0698">rRNA processing</keyword>
<dbReference type="InterPro" id="IPR023165">
    <property type="entry name" value="rRNA_Ade_diMease-like_C"/>
</dbReference>
<dbReference type="PRINTS" id="PR01407">
    <property type="entry name" value="BUTYPHLNCDUF"/>
</dbReference>
<dbReference type="Pfam" id="PF00398">
    <property type="entry name" value="RrnaAD"/>
    <property type="match status" value="1"/>
</dbReference>
<dbReference type="InterPro" id="IPR003879">
    <property type="entry name" value="Butyrophylin_SPRY"/>
</dbReference>
<evidence type="ECO:0000256" key="4">
    <source>
        <dbReference type="ARBA" id="ARBA00022679"/>
    </source>
</evidence>
<evidence type="ECO:0000256" key="8">
    <source>
        <dbReference type="ARBA" id="ARBA00023015"/>
    </source>
</evidence>
<evidence type="ECO:0000256" key="14">
    <source>
        <dbReference type="RuleBase" id="RU362106"/>
    </source>
</evidence>
<feature type="compositionally biased region" description="Basic and acidic residues" evidence="16">
    <location>
        <begin position="448"/>
        <end position="745"/>
    </location>
</feature>
<dbReference type="Gene3D" id="3.40.50.150">
    <property type="entry name" value="Vaccinia Virus protein VP39"/>
    <property type="match status" value="1"/>
</dbReference>
<dbReference type="GO" id="GO:0006391">
    <property type="term" value="P:transcription initiation at mitochondrial promoter"/>
    <property type="evidence" value="ECO:0007669"/>
    <property type="project" value="TreeGrafter"/>
</dbReference>
<comment type="caution">
    <text evidence="18">The sequence shown here is derived from an EMBL/GenBank/DDBJ whole genome shotgun (WGS) entry which is preliminary data.</text>
</comment>
<keyword evidence="3 13" id="KW-0489">Methyltransferase</keyword>
<feature type="binding site" evidence="13">
    <location>
        <position position="270"/>
    </location>
    <ligand>
        <name>S-adenosyl-L-methionine</name>
        <dbReference type="ChEBI" id="CHEBI:59789"/>
    </ligand>
</feature>
<dbReference type="InterPro" id="IPR043136">
    <property type="entry name" value="B30.2/SPRY_sf"/>
</dbReference>
<dbReference type="Gene3D" id="2.60.120.920">
    <property type="match status" value="1"/>
</dbReference>
<evidence type="ECO:0000256" key="6">
    <source>
        <dbReference type="ARBA" id="ARBA00022884"/>
    </source>
</evidence>
<evidence type="ECO:0000256" key="16">
    <source>
        <dbReference type="SAM" id="MobiDB-lite"/>
    </source>
</evidence>
<dbReference type="SUPFAM" id="SSF49899">
    <property type="entry name" value="Concanavalin A-like lectins/glucanases"/>
    <property type="match status" value="1"/>
</dbReference>
<dbReference type="PROSITE" id="PS50188">
    <property type="entry name" value="B302_SPRY"/>
    <property type="match status" value="1"/>
</dbReference>
<feature type="binding site" evidence="13">
    <location>
        <position position="243"/>
    </location>
    <ligand>
        <name>S-adenosyl-L-methionine</name>
        <dbReference type="ChEBI" id="CHEBI:59789"/>
    </ligand>
</feature>
<dbReference type="GO" id="GO:0003677">
    <property type="term" value="F:DNA binding"/>
    <property type="evidence" value="ECO:0007669"/>
    <property type="project" value="UniProtKB-KW"/>
</dbReference>
<dbReference type="InterPro" id="IPR013320">
    <property type="entry name" value="ConA-like_dom_sf"/>
</dbReference>
<keyword evidence="8" id="KW-0805">Transcription regulation</keyword>
<organism evidence="18 19">
    <name type="scientific">Hemibagrus guttatus</name>
    <dbReference type="NCBI Taxonomy" id="175788"/>
    <lineage>
        <taxon>Eukaryota</taxon>
        <taxon>Metazoa</taxon>
        <taxon>Chordata</taxon>
        <taxon>Craniata</taxon>
        <taxon>Vertebrata</taxon>
        <taxon>Euteleostomi</taxon>
        <taxon>Actinopterygii</taxon>
        <taxon>Neopterygii</taxon>
        <taxon>Teleostei</taxon>
        <taxon>Ostariophysi</taxon>
        <taxon>Siluriformes</taxon>
        <taxon>Bagridae</taxon>
        <taxon>Hemibagrus</taxon>
    </lineage>
</organism>
<dbReference type="GO" id="GO:1904047">
    <property type="term" value="F:S-adenosyl-L-methionine binding"/>
    <property type="evidence" value="ECO:0007669"/>
    <property type="project" value="UniProtKB-ARBA"/>
</dbReference>
<evidence type="ECO:0000256" key="12">
    <source>
        <dbReference type="ARBA" id="ARBA00061148"/>
    </source>
</evidence>
<dbReference type="InterPro" id="IPR058030">
    <property type="entry name" value="TRIM8/14/16/25/29/45/65_CC"/>
</dbReference>
<keyword evidence="5 13" id="KW-0949">S-adenosyl-L-methionine</keyword>
<dbReference type="InterPro" id="IPR001737">
    <property type="entry name" value="KsgA/Erm"/>
</dbReference>
<feature type="coiled-coil region" evidence="15">
    <location>
        <begin position="4"/>
        <end position="42"/>
    </location>
</feature>
<dbReference type="FunFam" id="3.40.50.150:FF:000109">
    <property type="entry name" value="rRNA adenine N(6)-methyltransferase"/>
    <property type="match status" value="1"/>
</dbReference>
<protein>
    <recommendedName>
        <fullName evidence="14">rRNA adenine N(6)-methyltransferase</fullName>
        <ecNumber evidence="14">2.1.1.-</ecNumber>
    </recommendedName>
</protein>
<evidence type="ECO:0000313" key="18">
    <source>
        <dbReference type="EMBL" id="KAK3537970.1"/>
    </source>
</evidence>
<keyword evidence="9" id="KW-0238">DNA-binding</keyword>
<dbReference type="InterPro" id="IPR029063">
    <property type="entry name" value="SAM-dependent_MTases_sf"/>
</dbReference>
<feature type="binding site" evidence="13">
    <location>
        <position position="245"/>
    </location>
    <ligand>
        <name>S-adenosyl-L-methionine</name>
        <dbReference type="ChEBI" id="CHEBI:59789"/>
    </ligand>
</feature>
<name>A0AAE0V3K4_9TELE</name>
<feature type="compositionally biased region" description="Basic and acidic residues" evidence="16">
    <location>
        <begin position="877"/>
        <end position="894"/>
    </location>
</feature>
<proteinExistence type="inferred from homology"/>
<dbReference type="GO" id="GO:0034246">
    <property type="term" value="F:mitochondrial transcription factor activity"/>
    <property type="evidence" value="ECO:0007669"/>
    <property type="project" value="TreeGrafter"/>
</dbReference>
<feature type="binding site" evidence="13">
    <location>
        <position position="348"/>
    </location>
    <ligand>
        <name>S-adenosyl-L-methionine</name>
        <dbReference type="ChEBI" id="CHEBI:59789"/>
    </ligand>
</feature>
<feature type="binding site" evidence="13">
    <location>
        <position position="292"/>
    </location>
    <ligand>
        <name>S-adenosyl-L-methionine</name>
        <dbReference type="ChEBI" id="CHEBI:59789"/>
    </ligand>
</feature>
<keyword evidence="19" id="KW-1185">Reference proteome</keyword>
<gene>
    <name evidence="18" type="ORF">QTP70_024797</name>
</gene>
<feature type="non-terminal residue" evidence="18">
    <location>
        <position position="1"/>
    </location>
</feature>
<evidence type="ECO:0000313" key="19">
    <source>
        <dbReference type="Proteomes" id="UP001274896"/>
    </source>
</evidence>
<sequence length="1091" mass="123943">AEWLEVMEEKQKAAEKQAEGLIKDLEQEIKELKKRDAELEQFSHTYNHLYFLQVYPSLRIAPHTKNWTEISVNTELIVDTLRTALSQLQKTLNEKLRETVSTELKRIQQYAGRFYYEVQVSGKTKWDLAVVRESVNRKGKIDSFKPEVGFWTSLRNKNKYTARDDPCVSLSLREKPQKVGVFVDYEEGLVSFYDVEARKIVFCVYMQMAASGKMTSFRLPPLPTIREIIKLYNLRAQKQLSQNFLLDLRLTDKIIRQAGNLRNACVCEVGPGPGGLTRSILNAGAADLLVVEKDLRFIPGLQLLSEAAPGRVRIVHGDVLAYGINTAFPAHITKAWEDEPPDLHIIGNLPFSVSTPLIIKWLEEMADRSGPFVYGRTRLTLTFQKEVAERLTASTGSRQRSRLSIMAQYLSTVNNCFTIPGRAFVPKPDALRQLHNLNGLIRSPSGIVERDRQRHGQRERQTGRERHRERDRQIESERHKETDRRTERGTDRDRHRERERERETEGTDTERERQTDTERGTDRERKRERERERQTNRQGEREGEKHREGQTDEQTERDRRTDRQTERERERQTQRGRERERERERQTNRQRERETGGHGESERETGGHGESERETGGHGESERETGGHGESERETGGHGESERETGGHGESERETGGHGESERETGGHGESERETGGHGESERETGGHGESERETGGHGESERETGGHGESERETGGHGESERETGGHGESERETGGHGESELRINRGGGGGGDERVAVIVQLSCISATRSPAGCILSYYPEQDEILRAVALARARQAEDEAAGEKQAGRDERDVDRATRFKLVALGYAGIQKADDDLVGVPGRRHQAQEPGGYEADSGRECSVTFCPSAATPVRALEPERPQAEPERGQDAAQHHGGARRLQVQSIHRPCICEMTVMMLEPTSALTFQLGSSVATVAPRMPSSASTKPKICVPVDAILTNSSAWTPFTRALVDVGVVHFTPLVKPHIQQPFKLVEKVVRNVFQFRRKHCHKGLEMLFPEAQRLRMTEELLRRADLDPTLRPADISISQFRALADAYSRLCRENHTLFSYNFREELRQKRHSYRQTKRERR</sequence>
<evidence type="ECO:0000256" key="1">
    <source>
        <dbReference type="ARBA" id="ARBA00004173"/>
    </source>
</evidence>
<dbReference type="Proteomes" id="UP001274896">
    <property type="component" value="Unassembled WGS sequence"/>
</dbReference>
<keyword evidence="15" id="KW-0175">Coiled coil</keyword>
<accession>A0AAE0V3K4</accession>
<feature type="region of interest" description="Disordered" evidence="16">
    <location>
        <begin position="445"/>
        <end position="753"/>
    </location>
</feature>
<dbReference type="PROSITE" id="PS51689">
    <property type="entry name" value="SAM_RNA_A_N6_MT"/>
    <property type="match status" value="1"/>
</dbReference>
<feature type="binding site" evidence="13">
    <location>
        <position position="318"/>
    </location>
    <ligand>
        <name>S-adenosyl-L-methionine</name>
        <dbReference type="ChEBI" id="CHEBI:59789"/>
    </ligand>
</feature>
<feature type="domain" description="B30.2/SPRY" evidence="17">
    <location>
        <begin position="45"/>
        <end position="243"/>
    </location>
</feature>
<keyword evidence="6 13" id="KW-0694">RNA-binding</keyword>
<keyword evidence="10" id="KW-0496">Mitochondrion</keyword>
<dbReference type="SMART" id="SM00449">
    <property type="entry name" value="SPRY"/>
    <property type="match status" value="1"/>
</dbReference>
<dbReference type="InterPro" id="IPR001870">
    <property type="entry name" value="B30.2/SPRY"/>
</dbReference>
<keyword evidence="7" id="KW-0809">Transit peptide</keyword>
<evidence type="ECO:0000256" key="7">
    <source>
        <dbReference type="ARBA" id="ARBA00022946"/>
    </source>
</evidence>
<evidence type="ECO:0000259" key="17">
    <source>
        <dbReference type="PROSITE" id="PS50188"/>
    </source>
</evidence>
<evidence type="ECO:0000256" key="15">
    <source>
        <dbReference type="SAM" id="Coils"/>
    </source>
</evidence>
<evidence type="ECO:0000256" key="3">
    <source>
        <dbReference type="ARBA" id="ARBA00022603"/>
    </source>
</evidence>
<evidence type="ECO:0000256" key="13">
    <source>
        <dbReference type="PROSITE-ProRule" id="PRU01026"/>
    </source>
</evidence>
<dbReference type="GO" id="GO:0005759">
    <property type="term" value="C:mitochondrial matrix"/>
    <property type="evidence" value="ECO:0007669"/>
    <property type="project" value="TreeGrafter"/>
</dbReference>
<dbReference type="InterPro" id="IPR003877">
    <property type="entry name" value="SPRY_dom"/>
</dbReference>
<dbReference type="Pfam" id="PF25600">
    <property type="entry name" value="TRIM_CC"/>
    <property type="match status" value="1"/>
</dbReference>
<dbReference type="SMART" id="SM00650">
    <property type="entry name" value="rADc"/>
    <property type="match status" value="1"/>
</dbReference>
<dbReference type="InterPro" id="IPR020598">
    <property type="entry name" value="rRNA_Ade_methylase_Trfase_N"/>
</dbReference>
<evidence type="ECO:0000256" key="11">
    <source>
        <dbReference type="ARBA" id="ARBA00023163"/>
    </source>
</evidence>
<feature type="region of interest" description="Disordered" evidence="16">
    <location>
        <begin position="873"/>
        <end position="901"/>
    </location>
</feature>
<dbReference type="Gene3D" id="1.10.8.100">
    <property type="entry name" value="Ribosomal RNA adenine dimethylase-like, domain 2"/>
    <property type="match status" value="1"/>
</dbReference>